<dbReference type="Pfam" id="PF00963">
    <property type="entry name" value="Cohesin"/>
    <property type="match status" value="2"/>
</dbReference>
<proteinExistence type="predicted"/>
<dbReference type="Gene3D" id="2.60.40.60">
    <property type="entry name" value="Cadherins"/>
    <property type="match status" value="2"/>
</dbReference>
<organism evidence="5 6">
    <name type="scientific">Umezakia ovalisporum FSS-43</name>
    <dbReference type="NCBI Taxonomy" id="2740520"/>
    <lineage>
        <taxon>Bacteria</taxon>
        <taxon>Bacillati</taxon>
        <taxon>Cyanobacteriota</taxon>
        <taxon>Cyanophyceae</taxon>
        <taxon>Nostocales</taxon>
        <taxon>Nodulariaceae</taxon>
        <taxon>Umezakia</taxon>
    </lineage>
</organism>
<dbReference type="SMART" id="SM00112">
    <property type="entry name" value="CA"/>
    <property type="match status" value="2"/>
</dbReference>
<dbReference type="PROSITE" id="PS50268">
    <property type="entry name" value="CADHERIN_2"/>
    <property type="match status" value="2"/>
</dbReference>
<dbReference type="Pfam" id="PF03160">
    <property type="entry name" value="Calx-beta"/>
    <property type="match status" value="4"/>
</dbReference>
<dbReference type="PANTHER" id="PTHR46682:SF1">
    <property type="entry name" value="ADHESION G-PROTEIN COUPLED RECEPTOR V1"/>
    <property type="match status" value="1"/>
</dbReference>
<dbReference type="EMBL" id="JANQDO010000073">
    <property type="protein sequence ID" value="MDH6057219.1"/>
    <property type="molecule type" value="Genomic_DNA"/>
</dbReference>
<dbReference type="SUPFAM" id="SSF141072">
    <property type="entry name" value="CalX-like"/>
    <property type="match status" value="4"/>
</dbReference>
<dbReference type="Gene3D" id="2.60.40.2030">
    <property type="match status" value="4"/>
</dbReference>
<dbReference type="Pfam" id="PF19078">
    <property type="entry name" value="Big_12"/>
    <property type="match status" value="3"/>
</dbReference>
<dbReference type="InterPro" id="IPR015919">
    <property type="entry name" value="Cadherin-like_sf"/>
</dbReference>
<dbReference type="Gene3D" id="2.60.40.680">
    <property type="match status" value="2"/>
</dbReference>
<keyword evidence="3" id="KW-0106">Calcium</keyword>
<feature type="domain" description="Cadherin" evidence="4">
    <location>
        <begin position="1295"/>
        <end position="1401"/>
    </location>
</feature>
<keyword evidence="6" id="KW-1185">Reference proteome</keyword>
<keyword evidence="1" id="KW-0732">Signal</keyword>
<evidence type="ECO:0000313" key="6">
    <source>
        <dbReference type="Proteomes" id="UP001159371"/>
    </source>
</evidence>
<dbReference type="SUPFAM" id="SSF49384">
    <property type="entry name" value="Carbohydrate-binding domain"/>
    <property type="match status" value="2"/>
</dbReference>
<evidence type="ECO:0000259" key="4">
    <source>
        <dbReference type="PROSITE" id="PS50268"/>
    </source>
</evidence>
<dbReference type="SUPFAM" id="SSF49313">
    <property type="entry name" value="Cadherin-like"/>
    <property type="match status" value="2"/>
</dbReference>
<dbReference type="Gene3D" id="2.60.40.10">
    <property type="entry name" value="Immunoglobulins"/>
    <property type="match status" value="1"/>
</dbReference>
<dbReference type="InterPro" id="IPR013783">
    <property type="entry name" value="Ig-like_fold"/>
</dbReference>
<dbReference type="InterPro" id="IPR002126">
    <property type="entry name" value="Cadherin-like_dom"/>
</dbReference>
<evidence type="ECO:0000256" key="3">
    <source>
        <dbReference type="ARBA" id="ARBA00022837"/>
    </source>
</evidence>
<evidence type="ECO:0000256" key="2">
    <source>
        <dbReference type="ARBA" id="ARBA00022737"/>
    </source>
</evidence>
<gene>
    <name evidence="5" type="ORF">NWP19_10600</name>
</gene>
<name>A0ABT6K4G7_9CYAN</name>
<evidence type="ECO:0000256" key="1">
    <source>
        <dbReference type="ARBA" id="ARBA00022729"/>
    </source>
</evidence>
<dbReference type="PANTHER" id="PTHR46682">
    <property type="entry name" value="ADHESION G-PROTEIN COUPLED RECEPTOR V1"/>
    <property type="match status" value="1"/>
</dbReference>
<feature type="non-terminal residue" evidence="5">
    <location>
        <position position="1578"/>
    </location>
</feature>
<keyword evidence="2" id="KW-0677">Repeat</keyword>
<dbReference type="RefSeq" id="WP_280657008.1">
    <property type="nucleotide sequence ID" value="NZ_JANQDO010000073.1"/>
</dbReference>
<sequence length="1578" mass="163005">MPNIFIPADLTVKVGERIQVPINIDDATGAFAFNFTITYDNNLVDFISVEEGDLIKDLKDLKEWALTRPLNPPSDRIPVGLDTATPLPQNSSGSIAIFTFEVKETASPGNTNFSLVNPIFNIRSLPGSTVPVTITSLFSIAIADDLTSNSGETITVPVTLNGATGVDSINFTINYNSAITLTQVNRGNLPPGLTLTSNIQPNSVRADISGTSAITTDSITIAELTFQVPAGTLAQEINLDLVEGRVGKIASGQDTVPAQLIDGRLTIEDTIAPTVTISDNVEGVATGDIIFTFTFSEAVTGFTAEDITVTNGTRGTFTSVSGTEYTLAVTPDVNFAGDLTVAVQAGAAIDAAGNSSNAAQSIQAVDTTAPTVIAIAPANVAQSEGNEGLTSFIFTVTRTGNTNVISSANWVVTGTGNNPANAADFGGTFPTGRVTFAAGETTKEITVNVQGDRAVELDETFRVTLSGATNATITTATARGTIENDDASLAIAPASAIRLEGNEGLTPFTFTVTRTGDTTGIISANWVVTGTGDNPANAQDFGETFPSGTVTFAPGETSQVITVNVTGDRVVEPNETFRVTLSGATNASITTANAIGTVLNDDIPAVGGILSIAPLNAERAEGNQGLTPFTFTVTRTGDTNVTSSANWAVTGTGDNPANAADFGGTFPSGTVTFAAGQTSQVITVNVTGDTVIEPNATFTVTLSGATNATISTPTATGNILDDDRILLSPGQNQGLRIDQEERLTENIDAILGQLQADISGAQLSVPPLSFRVLPLINGVVGDEFPDEIVQIEVDFAERPLGTPDYSVVAKQDENGRFFLLNNNPAEGQVGAILRDRDGNGRFDGATLFLKDRTNAAQSIEETGDLNPTRGVIFDPVVPLAVDIELPRVVITDDEPGVANIATGDIAYTFTFSEAVTGFALEDITVTGGTPGLLTQVNATQYLLVVTPNANFEGDLTVAVVAGAAIDAAGNLSLAPQVSVQPVDTIAPTVVITDNQPGVANIATGDILYTFAFSEAVTSFTSEDITVTNGTSGEFTAVSDSVYTLLVRPNADFEGDLTVAVEAGSAIDDAGNLSLAPQVSVQPVDTIAPTVSITSIGSGDNIVSGVAGDNTVVGAAQAGGGNVTIRLAGTQLGTAAVDANGRFTYSLTPANLTIIGQGTGKTITATQTDAADNTGTSPAFTFAVDTIAPVISPNQLLFYSENQQPGFDIGTVVATGAVGYQIVSGNEASFFNINSSGQITLTTAGSESSANDFETLPNSFTLEIRAFDTAGNSSTREVIIEVRDVNEAVDDTAPVINPGQSFTYPENQATGYQVGTVTATDNLAVTGYAIVSGNDDDFFTIDNSGVITLTPAGVVAAANDFETLPNSFTLGITATDAAGNTSTATNVTITVTDVEELPPPSLAIAPANAIRLEGNEGLTPFTFTVTRTGNTNVASSANWLVTGTGNNPANAADFGGNLPTGTVTFAVGETTKEITVNVQGDTGFEPNETFTVTLREANNASISTSTATGTIVNDDGNRQQIFSGDNLLAVPSASLSIPLFYNTSTGDNTLTGISLRLHYNSNELSFQNVENFFTNNLFV</sequence>
<dbReference type="Proteomes" id="UP001159371">
    <property type="component" value="Unassembled WGS sequence"/>
</dbReference>
<accession>A0ABT6K4G7</accession>
<dbReference type="InterPro" id="IPR038081">
    <property type="entry name" value="CalX-like_sf"/>
</dbReference>
<protein>
    <submittedName>
        <fullName evidence="5">Ig-like domain-containing protein</fullName>
    </submittedName>
</protein>
<dbReference type="InterPro" id="IPR044048">
    <property type="entry name" value="Big_12"/>
</dbReference>
<dbReference type="InterPro" id="IPR002102">
    <property type="entry name" value="Cohesin_dom"/>
</dbReference>
<dbReference type="InterPro" id="IPR003644">
    <property type="entry name" value="Calx_beta"/>
</dbReference>
<feature type="domain" description="Cadherin" evidence="4">
    <location>
        <begin position="1207"/>
        <end position="1295"/>
    </location>
</feature>
<reference evidence="5 6" key="1">
    <citation type="journal article" date="2023" name="J. Phycol.">
        <title>Chrysosporum ovalisporum is synonymous with the true-branching cyanobacterium Umezakia natans (Nostocales/Aphanizomenonaceae).</title>
        <authorList>
            <person name="McGregor G.B."/>
            <person name="Sendall B.C."/>
            <person name="Niiyama Y."/>
            <person name="Tuji A."/>
            <person name="Willis A."/>
        </authorList>
    </citation>
    <scope>NUCLEOTIDE SEQUENCE [LARGE SCALE GENOMIC DNA]</scope>
    <source>
        <strain evidence="5 6">FSS-43</strain>
    </source>
</reference>
<dbReference type="InterPro" id="IPR026919">
    <property type="entry name" value="ADGRV1"/>
</dbReference>
<dbReference type="CDD" id="cd11304">
    <property type="entry name" value="Cadherin_repeat"/>
    <property type="match status" value="2"/>
</dbReference>
<dbReference type="InterPro" id="IPR008965">
    <property type="entry name" value="CBM2/CBM3_carb-bd_dom_sf"/>
</dbReference>
<dbReference type="SMART" id="SM00237">
    <property type="entry name" value="Calx_beta"/>
    <property type="match status" value="4"/>
</dbReference>
<evidence type="ECO:0000313" key="5">
    <source>
        <dbReference type="EMBL" id="MDH6057219.1"/>
    </source>
</evidence>
<comment type="caution">
    <text evidence="5">The sequence shown here is derived from an EMBL/GenBank/DDBJ whole genome shotgun (WGS) entry which is preliminary data.</text>
</comment>